<dbReference type="InterPro" id="IPR016454">
    <property type="entry name" value="Cysteine_dSase"/>
</dbReference>
<gene>
    <name evidence="9" type="ORF">METZ01_LOCUS60308</name>
</gene>
<evidence type="ECO:0000256" key="1">
    <source>
        <dbReference type="ARBA" id="ARBA00001933"/>
    </source>
</evidence>
<dbReference type="InterPro" id="IPR000192">
    <property type="entry name" value="Aminotrans_V_dom"/>
</dbReference>
<dbReference type="InterPro" id="IPR015424">
    <property type="entry name" value="PyrdxlP-dep_Trfase"/>
</dbReference>
<organism evidence="9">
    <name type="scientific">marine metagenome</name>
    <dbReference type="NCBI Taxonomy" id="408172"/>
    <lineage>
        <taxon>unclassified sequences</taxon>
        <taxon>metagenomes</taxon>
        <taxon>ecological metagenomes</taxon>
    </lineage>
</organism>
<dbReference type="PANTHER" id="PTHR11601">
    <property type="entry name" value="CYSTEINE DESULFURYLASE FAMILY MEMBER"/>
    <property type="match status" value="1"/>
</dbReference>
<reference evidence="9" key="1">
    <citation type="submission" date="2018-05" db="EMBL/GenBank/DDBJ databases">
        <authorList>
            <person name="Lanie J.A."/>
            <person name="Ng W.-L."/>
            <person name="Kazmierczak K.M."/>
            <person name="Andrzejewski T.M."/>
            <person name="Davidsen T.M."/>
            <person name="Wayne K.J."/>
            <person name="Tettelin H."/>
            <person name="Glass J.I."/>
            <person name="Rusch D."/>
            <person name="Podicherti R."/>
            <person name="Tsui H.-C.T."/>
            <person name="Winkler M.E."/>
        </authorList>
    </citation>
    <scope>NUCLEOTIDE SEQUENCE</scope>
</reference>
<dbReference type="AlphaFoldDB" id="A0A381SVN4"/>
<dbReference type="PANTHER" id="PTHR11601:SF34">
    <property type="entry name" value="CYSTEINE DESULFURASE"/>
    <property type="match status" value="1"/>
</dbReference>
<dbReference type="Gene3D" id="1.10.260.50">
    <property type="match status" value="1"/>
</dbReference>
<dbReference type="GO" id="GO:0046872">
    <property type="term" value="F:metal ion binding"/>
    <property type="evidence" value="ECO:0007669"/>
    <property type="project" value="UniProtKB-KW"/>
</dbReference>
<name>A0A381SVN4_9ZZZZ</name>
<dbReference type="InterPro" id="IPR015421">
    <property type="entry name" value="PyrdxlP-dep_Trfase_major"/>
</dbReference>
<dbReference type="GO" id="GO:0016782">
    <property type="term" value="F:transferase activity, transferring sulphur-containing groups"/>
    <property type="evidence" value="ECO:0007669"/>
    <property type="project" value="UniProtKB-ARBA"/>
</dbReference>
<dbReference type="InterPro" id="IPR015422">
    <property type="entry name" value="PyrdxlP-dep_Trfase_small"/>
</dbReference>
<keyword evidence="7" id="KW-0411">Iron-sulfur</keyword>
<dbReference type="GO" id="GO:0051536">
    <property type="term" value="F:iron-sulfur cluster binding"/>
    <property type="evidence" value="ECO:0007669"/>
    <property type="project" value="UniProtKB-KW"/>
</dbReference>
<protein>
    <recommendedName>
        <fullName evidence="8">Aminotransferase class V domain-containing protein</fullName>
    </recommendedName>
</protein>
<evidence type="ECO:0000256" key="2">
    <source>
        <dbReference type="ARBA" id="ARBA00006490"/>
    </source>
</evidence>
<dbReference type="Pfam" id="PF00266">
    <property type="entry name" value="Aminotran_5"/>
    <property type="match status" value="1"/>
</dbReference>
<dbReference type="SUPFAM" id="SSF53383">
    <property type="entry name" value="PLP-dependent transferases"/>
    <property type="match status" value="1"/>
</dbReference>
<keyword evidence="3" id="KW-0808">Transferase</keyword>
<evidence type="ECO:0000256" key="3">
    <source>
        <dbReference type="ARBA" id="ARBA00022679"/>
    </source>
</evidence>
<comment type="similarity">
    <text evidence="2">Belongs to the class-V pyridoxal-phosphate-dependent aminotransferase family. NifS/IscS subfamily.</text>
</comment>
<evidence type="ECO:0000256" key="5">
    <source>
        <dbReference type="ARBA" id="ARBA00022898"/>
    </source>
</evidence>
<dbReference type="Gene3D" id="3.90.1150.10">
    <property type="entry name" value="Aspartate Aminotransferase, domain 1"/>
    <property type="match status" value="1"/>
</dbReference>
<accession>A0A381SVN4</accession>
<proteinExistence type="inferred from homology"/>
<comment type="cofactor">
    <cofactor evidence="1">
        <name>pyridoxal 5'-phosphate</name>
        <dbReference type="ChEBI" id="CHEBI:597326"/>
    </cofactor>
</comment>
<keyword evidence="4" id="KW-0479">Metal-binding</keyword>
<keyword evidence="5" id="KW-0663">Pyridoxal phosphate</keyword>
<evidence type="ECO:0000313" key="9">
    <source>
        <dbReference type="EMBL" id="SVA07454.1"/>
    </source>
</evidence>
<dbReference type="FunFam" id="3.40.640.10:FF:000084">
    <property type="entry name" value="IscS-like cysteine desulfurase"/>
    <property type="match status" value="1"/>
</dbReference>
<dbReference type="PIRSF" id="PIRSF005572">
    <property type="entry name" value="NifS"/>
    <property type="match status" value="1"/>
</dbReference>
<dbReference type="Gene3D" id="3.40.640.10">
    <property type="entry name" value="Type I PLP-dependent aspartate aminotransferase-like (Major domain)"/>
    <property type="match status" value="1"/>
</dbReference>
<evidence type="ECO:0000256" key="7">
    <source>
        <dbReference type="ARBA" id="ARBA00023014"/>
    </source>
</evidence>
<evidence type="ECO:0000259" key="8">
    <source>
        <dbReference type="Pfam" id="PF00266"/>
    </source>
</evidence>
<evidence type="ECO:0000256" key="6">
    <source>
        <dbReference type="ARBA" id="ARBA00023004"/>
    </source>
</evidence>
<sequence length="380" mass="41165">MKSIYLDYNATTPLDPVVREAMLPFFDNFYGNPSSIHSVGRKVRAFLDDCRERVAGVWKCKASEVVFTSGATESINMAICGAARFLKPRGRHIITSAVEHHAVLHAIEYLVNKEGFEKTILPVDVEGMVNPQDLENAICDNTILVSIMAANNETGTIQSISELGSICRKTGVCFHTDAVQWFGKEPFDNIHQFNADLVSICGHKFYGPKGSGALFIRSPLSLDPILFGGSHENERRAGTENMAAIAGLVEAISLFVPSPVFDRKLLVPFIDRLSSLHSLPGVNLVCPFAKRLSNTCSFTFPGIDSITLLASLDLVGVCASSGSACSAGSLNPSHVISALGKPNNEASSLVRFSLGRETTADEIEFVLEMFPPAIEQIRSV</sequence>
<evidence type="ECO:0000256" key="4">
    <source>
        <dbReference type="ARBA" id="ARBA00022723"/>
    </source>
</evidence>
<feature type="domain" description="Aminotransferase class V" evidence="8">
    <location>
        <begin position="4"/>
        <end position="364"/>
    </location>
</feature>
<keyword evidence="6" id="KW-0408">Iron</keyword>
<dbReference type="EMBL" id="UINC01003568">
    <property type="protein sequence ID" value="SVA07454.1"/>
    <property type="molecule type" value="Genomic_DNA"/>
</dbReference>